<gene>
    <name evidence="7" type="ORF">V5O48_012872</name>
</gene>
<accession>A0ABR3F1V5</accession>
<comment type="caution">
    <text evidence="7">The sequence shown here is derived from an EMBL/GenBank/DDBJ whole genome shotgun (WGS) entry which is preliminary data.</text>
</comment>
<evidence type="ECO:0000256" key="4">
    <source>
        <dbReference type="ARBA" id="ARBA00023136"/>
    </source>
</evidence>
<evidence type="ECO:0000256" key="5">
    <source>
        <dbReference type="SAM" id="MobiDB-lite"/>
    </source>
</evidence>
<protein>
    <submittedName>
        <fullName evidence="7">Uncharacterized protein</fullName>
    </submittedName>
</protein>
<keyword evidence="2 6" id="KW-0812">Transmembrane</keyword>
<sequence>MLKLSDTTYSCQQKIGTGNGFDAGDGAYQIYLNANRPNNAFCTPQGNRTLPQDIQSAICNNNIKIYDDLYSYSFWDTGAWFYITTVQEITKDTNADPNKIFTKCPQRSSSTTSVEQSSSASSSSTSTSTSSPDASSDSGGLGTGAKAGIAVGIVVLAIVGALATFFYCRRRKRTRQAGGSGPSLNQDDGLHARPPPPASSAYSYTPTATSPSHDLSTAVLGTGTSSDGLVSGSGTGETRGSTAPLFVSNPDYGAGSRTQRESESRPLPAPPSKGNTGRAYVPSAVSSSDMSERHTDAGPVGAGSLQRNTSGRLPPAYDDLVRE</sequence>
<organism evidence="7 8">
    <name type="scientific">Marasmius crinis-equi</name>
    <dbReference type="NCBI Taxonomy" id="585013"/>
    <lineage>
        <taxon>Eukaryota</taxon>
        <taxon>Fungi</taxon>
        <taxon>Dikarya</taxon>
        <taxon>Basidiomycota</taxon>
        <taxon>Agaricomycotina</taxon>
        <taxon>Agaricomycetes</taxon>
        <taxon>Agaricomycetidae</taxon>
        <taxon>Agaricales</taxon>
        <taxon>Marasmiineae</taxon>
        <taxon>Marasmiaceae</taxon>
        <taxon>Marasmius</taxon>
    </lineage>
</organism>
<feature type="region of interest" description="Disordered" evidence="5">
    <location>
        <begin position="174"/>
        <end position="323"/>
    </location>
</feature>
<name>A0ABR3F1V5_9AGAR</name>
<evidence type="ECO:0000256" key="2">
    <source>
        <dbReference type="ARBA" id="ARBA00022692"/>
    </source>
</evidence>
<keyword evidence="4 6" id="KW-0472">Membrane</keyword>
<keyword evidence="3 6" id="KW-1133">Transmembrane helix</keyword>
<feature type="compositionally biased region" description="Low complexity" evidence="5">
    <location>
        <begin position="199"/>
        <end position="212"/>
    </location>
</feature>
<reference evidence="7 8" key="1">
    <citation type="submission" date="2024-02" db="EMBL/GenBank/DDBJ databases">
        <title>A draft genome for the cacao thread blight pathogen Marasmius crinis-equi.</title>
        <authorList>
            <person name="Cohen S.P."/>
            <person name="Baruah I.K."/>
            <person name="Amoako-Attah I."/>
            <person name="Bukari Y."/>
            <person name="Meinhardt L.W."/>
            <person name="Bailey B.A."/>
        </authorList>
    </citation>
    <scope>NUCLEOTIDE SEQUENCE [LARGE SCALE GENOMIC DNA]</scope>
    <source>
        <strain evidence="7 8">GH-76</strain>
    </source>
</reference>
<evidence type="ECO:0000256" key="1">
    <source>
        <dbReference type="ARBA" id="ARBA00004167"/>
    </source>
</evidence>
<evidence type="ECO:0000256" key="3">
    <source>
        <dbReference type="ARBA" id="ARBA00022989"/>
    </source>
</evidence>
<evidence type="ECO:0000313" key="8">
    <source>
        <dbReference type="Proteomes" id="UP001465976"/>
    </source>
</evidence>
<feature type="region of interest" description="Disordered" evidence="5">
    <location>
        <begin position="96"/>
        <end position="141"/>
    </location>
</feature>
<proteinExistence type="predicted"/>
<dbReference type="EMBL" id="JBAHYK010001194">
    <property type="protein sequence ID" value="KAL0569096.1"/>
    <property type="molecule type" value="Genomic_DNA"/>
</dbReference>
<feature type="transmembrane region" description="Helical" evidence="6">
    <location>
        <begin position="147"/>
        <end position="168"/>
    </location>
</feature>
<dbReference type="InterPro" id="IPR051694">
    <property type="entry name" value="Immunoregulatory_rcpt-like"/>
</dbReference>
<keyword evidence="8" id="KW-1185">Reference proteome</keyword>
<dbReference type="PANTHER" id="PTHR15549:SF6">
    <property type="entry name" value="MID2 DOMAIN-CONTAINING PROTEIN"/>
    <property type="match status" value="1"/>
</dbReference>
<dbReference type="Proteomes" id="UP001465976">
    <property type="component" value="Unassembled WGS sequence"/>
</dbReference>
<dbReference type="PANTHER" id="PTHR15549">
    <property type="entry name" value="PAIRED IMMUNOGLOBULIN-LIKE TYPE 2 RECEPTOR"/>
    <property type="match status" value="1"/>
</dbReference>
<comment type="subcellular location">
    <subcellularLocation>
        <location evidence="1">Membrane</location>
        <topology evidence="1">Single-pass membrane protein</topology>
    </subcellularLocation>
</comment>
<evidence type="ECO:0000313" key="7">
    <source>
        <dbReference type="EMBL" id="KAL0569096.1"/>
    </source>
</evidence>
<feature type="compositionally biased region" description="Low complexity" evidence="5">
    <location>
        <begin position="108"/>
        <end position="138"/>
    </location>
</feature>
<evidence type="ECO:0000256" key="6">
    <source>
        <dbReference type="SAM" id="Phobius"/>
    </source>
</evidence>
<dbReference type="CDD" id="cd12087">
    <property type="entry name" value="TM_EGFR-like"/>
    <property type="match status" value="1"/>
</dbReference>